<keyword evidence="3" id="KW-1185">Reference proteome</keyword>
<organism evidence="2 3">
    <name type="scientific">Nocardia bhagyanarayanae</name>
    <dbReference type="NCBI Taxonomy" id="1215925"/>
    <lineage>
        <taxon>Bacteria</taxon>
        <taxon>Bacillati</taxon>
        <taxon>Actinomycetota</taxon>
        <taxon>Actinomycetes</taxon>
        <taxon>Mycobacteriales</taxon>
        <taxon>Nocardiaceae</taxon>
        <taxon>Nocardia</taxon>
    </lineage>
</organism>
<keyword evidence="1" id="KW-0472">Membrane</keyword>
<feature type="transmembrane region" description="Helical" evidence="1">
    <location>
        <begin position="48"/>
        <end position="73"/>
    </location>
</feature>
<proteinExistence type="predicted"/>
<dbReference type="AlphaFoldDB" id="A0A543FFP1"/>
<dbReference type="Proteomes" id="UP000316331">
    <property type="component" value="Unassembled WGS sequence"/>
</dbReference>
<keyword evidence="1" id="KW-0812">Transmembrane</keyword>
<accession>A0A543FFP1</accession>
<reference evidence="2 3" key="1">
    <citation type="submission" date="2019-06" db="EMBL/GenBank/DDBJ databases">
        <title>Sequencing the genomes of 1000 actinobacteria strains.</title>
        <authorList>
            <person name="Klenk H.-P."/>
        </authorList>
    </citation>
    <scope>NUCLEOTIDE SEQUENCE [LARGE SCALE GENOMIC DNA]</scope>
    <source>
        <strain evidence="2 3">DSM 103495</strain>
    </source>
</reference>
<dbReference type="RefSeq" id="WP_141810550.1">
    <property type="nucleotide sequence ID" value="NZ_VFPG01000001.1"/>
</dbReference>
<feature type="transmembrane region" description="Helical" evidence="1">
    <location>
        <begin position="16"/>
        <end position="36"/>
    </location>
</feature>
<comment type="caution">
    <text evidence="2">The sequence shown here is derived from an EMBL/GenBank/DDBJ whole genome shotgun (WGS) entry which is preliminary data.</text>
</comment>
<keyword evidence="1" id="KW-1133">Transmembrane helix</keyword>
<name>A0A543FFP1_9NOCA</name>
<evidence type="ECO:0000256" key="1">
    <source>
        <dbReference type="SAM" id="Phobius"/>
    </source>
</evidence>
<protein>
    <submittedName>
        <fullName evidence="2">Uncharacterized protein</fullName>
    </submittedName>
</protein>
<sequence length="76" mass="8000">MTTPMPSNVIEPLMELLGYLCWLVLLLCIARAIWIAGQLAVRVYRDEAIEGFVGALAAAALTGSASGIAIAVLPTQ</sequence>
<dbReference type="EMBL" id="VFPG01000001">
    <property type="protein sequence ID" value="TQM32677.1"/>
    <property type="molecule type" value="Genomic_DNA"/>
</dbReference>
<gene>
    <name evidence="2" type="ORF">FB390_4372</name>
</gene>
<evidence type="ECO:0000313" key="3">
    <source>
        <dbReference type="Proteomes" id="UP000316331"/>
    </source>
</evidence>
<evidence type="ECO:0000313" key="2">
    <source>
        <dbReference type="EMBL" id="TQM32677.1"/>
    </source>
</evidence>